<evidence type="ECO:0008006" key="4">
    <source>
        <dbReference type="Google" id="ProtNLM"/>
    </source>
</evidence>
<dbReference type="EMBL" id="CP001103">
    <property type="protein sequence ID" value="AEA97632.2"/>
    <property type="molecule type" value="Genomic_DNA"/>
</dbReference>
<feature type="signal peptide" evidence="1">
    <location>
        <begin position="1"/>
        <end position="32"/>
    </location>
</feature>
<dbReference type="Proteomes" id="UP000001870">
    <property type="component" value="Chromosome"/>
</dbReference>
<keyword evidence="1" id="KW-0732">Signal</keyword>
<reference evidence="2 3" key="1">
    <citation type="journal article" date="2008" name="ISME J.">
        <title>Comparative genomics of two ecotypes of the marine planktonic copiotroph Alteromonas macleodii suggests alternative lifestyles associated with different kinds of particulate organic matter.</title>
        <authorList>
            <person name="Ivars-Martinez E."/>
            <person name="Martin-Cuadrado A.B."/>
            <person name="D'Auria G."/>
            <person name="Mira A."/>
            <person name="Ferriera S."/>
            <person name="Johnson J."/>
            <person name="Friedman R."/>
            <person name="Rodriguez-Valera F."/>
        </authorList>
    </citation>
    <scope>NUCLEOTIDE SEQUENCE [LARGE SCALE GENOMIC DNA]</scope>
    <source>
        <strain evidence="3">DSM 17117 / CIP 110805 / LMG 28347 / Deep ecotype</strain>
    </source>
</reference>
<dbReference type="HOGENOM" id="CLU_036576_0_0_6"/>
<name>F2G7I2_ALTMD</name>
<accession>F2G7I2</accession>
<protein>
    <recommendedName>
        <fullName evidence="4">TIGR03016 family PEP-CTERM system-associated outer membrane protein</fullName>
    </recommendedName>
</protein>
<organism evidence="2 3">
    <name type="scientific">Alteromonas mediterranea (strain DSM 17117 / CIP 110805 / LMG 28347 / Deep ecotype)</name>
    <dbReference type="NCBI Taxonomy" id="1774373"/>
    <lineage>
        <taxon>Bacteria</taxon>
        <taxon>Pseudomonadati</taxon>
        <taxon>Pseudomonadota</taxon>
        <taxon>Gammaproteobacteria</taxon>
        <taxon>Alteromonadales</taxon>
        <taxon>Alteromonadaceae</taxon>
        <taxon>Alteromonas/Salinimonas group</taxon>
        <taxon>Alteromonas</taxon>
    </lineage>
</organism>
<proteinExistence type="predicted"/>
<evidence type="ECO:0000256" key="1">
    <source>
        <dbReference type="SAM" id="SignalP"/>
    </source>
</evidence>
<evidence type="ECO:0000313" key="2">
    <source>
        <dbReference type="EMBL" id="AEA97632.2"/>
    </source>
</evidence>
<keyword evidence="3" id="KW-1185">Reference proteome</keyword>
<feature type="chain" id="PRO_5003282749" description="TIGR03016 family PEP-CTERM system-associated outer membrane protein" evidence="1">
    <location>
        <begin position="33"/>
        <end position="574"/>
    </location>
</feature>
<evidence type="ECO:0000313" key="3">
    <source>
        <dbReference type="Proteomes" id="UP000001870"/>
    </source>
</evidence>
<gene>
    <name evidence="2" type="ordered locus">MADE_1007460</name>
</gene>
<dbReference type="KEGG" id="amc:MADE_1007460"/>
<dbReference type="AlphaFoldDB" id="F2G7I2"/>
<sequence length="574" mass="64403">MPNEMIRKHKISACHASFFILISLASIPVASASETRITSNITADAIYRESEDNEIRSDETVGQLNPTLSISYQSARINASINARATYLERDNSEALNTQRNTYGSYNYSSRAEIIENLLFLSVDGGFTYRDGNALNFLTSDFINNSDSLVKTRTNSVAASMQTQKNRKFVANGTARYSLTETDQSEQGTDRLEDNNYSLSGNAQSNATEYGFIWNVSGSYIETERGESSQSDFMTRNYVANAEINVIDDFGVFVTTLHDAYQYESESNGVTTQEFYSFGAGITYRQNNQRFLRVAINRQIDPDINVELADDEDINEDDYFLSSELRWALSTRSNVSANYTRRSTGKTGQFSLNYNTRRLRARINYNDSVTSYSRLISSPESLGLFVCQQGSSDISSCFQPASLDYDLKAGEQFVDFLAPNYEISEAVINRESLIGQVGLQGRVTNLSFNTRYSLDSSVDTGRQTRTMSYGTSLSHRLGVRTKLNLSLTYAKVENNLKSTVGLDGESENINGSIVFQHTFRSPLSANFGFYYIERDNNILIEEAIGLKERRVQLSFTYTFANRNGARNANSQNNN</sequence>
<reference evidence="2 3" key="2">
    <citation type="journal article" date="2015" name="Antonie Van Leeuwenhoek">
        <title>Ecophysiological diversity of a novel member of the genus Alteromonas, and description of Alteromonas mediterranea sp. nov.</title>
        <authorList>
            <person name="Ivanova E.P."/>
            <person name="Lopez-Perez M."/>
            <person name="Zabalos M."/>
            <person name="Nguyen S.H."/>
            <person name="Webb H.K."/>
            <person name="Ryan J."/>
            <person name="Lagutin K."/>
            <person name="Vyssotski M."/>
            <person name="Crawford R.J."/>
            <person name="Rodriguez-Valera F."/>
        </authorList>
    </citation>
    <scope>NUCLEOTIDE SEQUENCE [LARGE SCALE GENOMIC DNA]</scope>
    <source>
        <strain evidence="3">DSM 17117 / CIP 110805 / LMG 28347 / Deep ecotype</strain>
    </source>
</reference>